<evidence type="ECO:0000313" key="1">
    <source>
        <dbReference type="EMBL" id="MDD2177240.1"/>
    </source>
</evidence>
<organism evidence="1 2">
    <name type="scientific">Acidovorax benzenivorans</name>
    <dbReference type="NCBI Taxonomy" id="2987520"/>
    <lineage>
        <taxon>Bacteria</taxon>
        <taxon>Pseudomonadati</taxon>
        <taxon>Pseudomonadota</taxon>
        <taxon>Betaproteobacteria</taxon>
        <taxon>Burkholderiales</taxon>
        <taxon>Comamonadaceae</taxon>
        <taxon>Acidovorax</taxon>
    </lineage>
</organism>
<gene>
    <name evidence="1" type="ORF">OIN59_07320</name>
</gene>
<evidence type="ECO:0000313" key="2">
    <source>
        <dbReference type="Proteomes" id="UP001148932"/>
    </source>
</evidence>
<keyword evidence="2" id="KW-1185">Reference proteome</keyword>
<name>A0ABT5RU53_9BURK</name>
<accession>A0ABT5RU53</accession>
<reference evidence="1" key="1">
    <citation type="submission" date="2022-10" db="EMBL/GenBank/DDBJ databases">
        <title>Description of microaerobic benzene degrading bacteria.</title>
        <authorList>
            <person name="Bedics A."/>
            <person name="Tancsics A."/>
            <person name="Banerjee S."/>
        </authorList>
    </citation>
    <scope>NUCLEOTIDE SEQUENCE</scope>
    <source>
        <strain evidence="1">D2M1</strain>
    </source>
</reference>
<dbReference type="Proteomes" id="UP001148932">
    <property type="component" value="Unassembled WGS sequence"/>
</dbReference>
<dbReference type="RefSeq" id="WP_274108711.1">
    <property type="nucleotide sequence ID" value="NZ_JAPCKI010000003.1"/>
</dbReference>
<protein>
    <submittedName>
        <fullName evidence="1">Uncharacterized protein</fullName>
    </submittedName>
</protein>
<proteinExistence type="predicted"/>
<sequence>MVVYERLRAACRTRGSEAQAHKAGSLWNVYEKPLGWDNEPSQEALREANVSAERVKAARTAALKKGTKVRLASEVVVESFAQRLNIQPKEMSWVADIQPFACVDFGPLGFRQVVFYAGFVGRELSGVVETVNFIYAPSGALVQFNANNLAKLLSDEFIGTNESALQEMAAKQKIEDAKPKVRSYTAQKVSSAVHSVSYMVNGGIEMKLENRTNRPVKIRPDFIQSLTVGGNTYALVYQKARGEHRDVYLHANKGCVELTEGQHELLLNPGASCDVSIPLANAISLGSPHLPDAVATAQTQDGPLRMLPIYFEATR</sequence>
<comment type="caution">
    <text evidence="1">The sequence shown here is derived from an EMBL/GenBank/DDBJ whole genome shotgun (WGS) entry which is preliminary data.</text>
</comment>
<dbReference type="EMBL" id="JAPCKI010000003">
    <property type="protein sequence ID" value="MDD2177240.1"/>
    <property type="molecule type" value="Genomic_DNA"/>
</dbReference>